<protein>
    <submittedName>
        <fullName evidence="4">Peptidase, M23/M37 family</fullName>
    </submittedName>
</protein>
<dbReference type="CDD" id="cd12797">
    <property type="entry name" value="M23_peptidase"/>
    <property type="match status" value="1"/>
</dbReference>
<keyword evidence="2" id="KW-1133">Transmembrane helix</keyword>
<dbReference type="InterPro" id="IPR050570">
    <property type="entry name" value="Cell_wall_metabolism_enzyme"/>
</dbReference>
<evidence type="ECO:0000259" key="3">
    <source>
        <dbReference type="Pfam" id="PF01551"/>
    </source>
</evidence>
<dbReference type="PANTHER" id="PTHR21666">
    <property type="entry name" value="PEPTIDASE-RELATED"/>
    <property type="match status" value="1"/>
</dbReference>
<evidence type="ECO:0000313" key="4">
    <source>
        <dbReference type="EMBL" id="SHO81187.1"/>
    </source>
</evidence>
<sequence>MNRNRSIFRKKKSNGIGKFIFFLIVIGGVAGFIYTSNKFERIKPNIIIHNSGYWSKKIDIKIDISDNYLIDNYQVIVEDGENKFELAKEKFIDDINSKTIYIKYPSKLPIRKDVKELKITIIVKDKSLWNMGMGNKESKSIILKIDHIKPKVKIISNSYSIRKGGSALVIFEATDDAIDTIYIDTKKHKFRAEPYYKKGYYASLIAWEFNQDKFVATIVVKDKAGNIRERKVPIYLKDKKYKVSYIQATDKFIDGKISDLIVTDSKYDDITDRLEKLKAINEDMRISNEKLIHKLSSGLSQKLFRRWKIKRFHPLNRAAVVATFGDERHYYYENKDNEISQSYHVGLDLASTAMAPIISSNAGLVVFADENGIYGNMPMIDHGMGLFTIYGHCSSILVSKGDIIKAGTKIAQTGKSGLALGDHLHFGILVQGVEVRIAEWMDSNWIKTNIDNIFKEARDRIGK</sequence>
<dbReference type="Gene3D" id="2.70.70.10">
    <property type="entry name" value="Glucose Permease (Domain IIA)"/>
    <property type="match status" value="1"/>
</dbReference>
<dbReference type="InterPro" id="IPR011055">
    <property type="entry name" value="Dup_hybrid_motif"/>
</dbReference>
<dbReference type="Pfam" id="PF01551">
    <property type="entry name" value="Peptidase_M23"/>
    <property type="match status" value="1"/>
</dbReference>
<dbReference type="AlphaFoldDB" id="A0A1W1EK29"/>
<reference evidence="4" key="1">
    <citation type="submission" date="2016-10" db="EMBL/GenBank/DDBJ databases">
        <authorList>
            <person name="de Groot N.N."/>
        </authorList>
    </citation>
    <scope>NUCLEOTIDE SEQUENCE</scope>
</reference>
<evidence type="ECO:0000256" key="2">
    <source>
        <dbReference type="SAM" id="Phobius"/>
    </source>
</evidence>
<keyword evidence="2" id="KW-0472">Membrane</keyword>
<dbReference type="SUPFAM" id="SSF51261">
    <property type="entry name" value="Duplicated hybrid motif"/>
    <property type="match status" value="1"/>
</dbReference>
<organism evidence="4">
    <name type="scientific">hydrothermal vent metagenome</name>
    <dbReference type="NCBI Taxonomy" id="652676"/>
    <lineage>
        <taxon>unclassified sequences</taxon>
        <taxon>metagenomes</taxon>
        <taxon>ecological metagenomes</taxon>
    </lineage>
</organism>
<name>A0A1W1EK29_9ZZZZ</name>
<feature type="domain" description="M23ase beta-sheet core" evidence="3">
    <location>
        <begin position="343"/>
        <end position="435"/>
    </location>
</feature>
<dbReference type="GO" id="GO:0004222">
    <property type="term" value="F:metalloendopeptidase activity"/>
    <property type="evidence" value="ECO:0007669"/>
    <property type="project" value="TreeGrafter"/>
</dbReference>
<gene>
    <name evidence="4" type="ORF">MNB_SV-15-1571</name>
</gene>
<keyword evidence="1" id="KW-0732">Signal</keyword>
<accession>A0A1W1EK29</accession>
<keyword evidence="2" id="KW-0812">Transmembrane</keyword>
<dbReference type="PANTHER" id="PTHR21666:SF289">
    <property type="entry name" value="L-ALA--D-GLU ENDOPEPTIDASE"/>
    <property type="match status" value="1"/>
</dbReference>
<feature type="transmembrane region" description="Helical" evidence="2">
    <location>
        <begin position="16"/>
        <end position="34"/>
    </location>
</feature>
<dbReference type="InterPro" id="IPR016047">
    <property type="entry name" value="M23ase_b-sheet_dom"/>
</dbReference>
<proteinExistence type="predicted"/>
<dbReference type="EMBL" id="FRYL01000031">
    <property type="protein sequence ID" value="SHO81187.1"/>
    <property type="molecule type" value="Genomic_DNA"/>
</dbReference>
<evidence type="ECO:0000256" key="1">
    <source>
        <dbReference type="ARBA" id="ARBA00022729"/>
    </source>
</evidence>